<dbReference type="GO" id="GO:0016020">
    <property type="term" value="C:membrane"/>
    <property type="evidence" value="ECO:0007669"/>
    <property type="project" value="UniProtKB-SubCell"/>
</dbReference>
<evidence type="ECO:0000313" key="16">
    <source>
        <dbReference type="Proteomes" id="UP001054902"/>
    </source>
</evidence>
<dbReference type="InterPro" id="IPR036922">
    <property type="entry name" value="Rieske_2Fe-2S_sf"/>
</dbReference>
<evidence type="ECO:0000256" key="11">
    <source>
        <dbReference type="ARBA" id="ARBA00023004"/>
    </source>
</evidence>
<evidence type="ECO:0000256" key="12">
    <source>
        <dbReference type="ARBA" id="ARBA00023014"/>
    </source>
</evidence>
<dbReference type="GO" id="GO:0010277">
    <property type="term" value="F:chlorophyllide a oxygenase activity"/>
    <property type="evidence" value="ECO:0007669"/>
    <property type="project" value="InterPro"/>
</dbReference>
<dbReference type="InterPro" id="IPR050584">
    <property type="entry name" value="Cholesterol_7-desaturase"/>
</dbReference>
<gene>
    <name evidence="15" type="ORF">CTEN210_02665</name>
</gene>
<evidence type="ECO:0000256" key="9">
    <source>
        <dbReference type="ARBA" id="ARBA00022989"/>
    </source>
</evidence>
<evidence type="ECO:0000256" key="13">
    <source>
        <dbReference type="ARBA" id="ARBA00023136"/>
    </source>
</evidence>
<organism evidence="15 16">
    <name type="scientific">Chaetoceros tenuissimus</name>
    <dbReference type="NCBI Taxonomy" id="426638"/>
    <lineage>
        <taxon>Eukaryota</taxon>
        <taxon>Sar</taxon>
        <taxon>Stramenopiles</taxon>
        <taxon>Ochrophyta</taxon>
        <taxon>Bacillariophyta</taxon>
        <taxon>Coscinodiscophyceae</taxon>
        <taxon>Chaetocerotophycidae</taxon>
        <taxon>Chaetocerotales</taxon>
        <taxon>Chaetocerotaceae</taxon>
        <taxon>Chaetoceros</taxon>
    </lineage>
</organism>
<dbReference type="InterPro" id="IPR013626">
    <property type="entry name" value="PaO"/>
</dbReference>
<dbReference type="Pfam" id="PF00355">
    <property type="entry name" value="Rieske"/>
    <property type="match status" value="1"/>
</dbReference>
<dbReference type="Gene3D" id="2.102.10.10">
    <property type="entry name" value="Rieske [2Fe-2S] iron-sulphur domain"/>
    <property type="match status" value="1"/>
</dbReference>
<sequence length="573" mass="65254">MKAYILSICGILHYLSWFSIVVHSFSFQTQTVLHQSSQLFASEHAVTTNEFSNFDYESQWYPVIWARDLELNEPTKVTVFDVDYVVARLKNNEVIAMKDVCTHKQAALSEGRVTSSGNFQCAYHGWSFDGKTGECVEIPQIVQNRSDEKGGAKIPARACGDAVPAQIHQDMVWLFPGGNLEKALLAPPPPSIPEFDDFHNIATVRDMPVDWPIVMSNILDPDHGLFAHQNAGFDWYTASLDCPYDSFESFSTEKGWGMRSQVEAKDKLLFVDQKYRQTVGKSKKKQEKEEKDVNIPLATMEYHAPTHATLKRVDKDTGKTNFITTFYLCPVGVGRTRFMGGALTKFKLPRWIFTTNLNGFLDQDTYLLATQQPYILEKEAQDIRNIMKEHGIARDETEKLKGIRTTTRQKLFCLPSPTEKVGAKLEQFWDATLTGVPNRVETLLKMDDANILATNPSREVVLDRKVQNLDISKESRDVVKNCKKIRRVSKGLAFLLGIAKIVTLNPLPGSLIMWFMPALRPILKLKTFIPLFTTLLLANYLSRKLESKFYFTSTDDRRKADMKKIPEKIWLDK</sequence>
<dbReference type="GO" id="GO:0051537">
    <property type="term" value="F:2 iron, 2 sulfur cluster binding"/>
    <property type="evidence" value="ECO:0007669"/>
    <property type="project" value="UniProtKB-KW"/>
</dbReference>
<accession>A0AAD3CJU4</accession>
<dbReference type="Pfam" id="PF08417">
    <property type="entry name" value="PaO"/>
    <property type="match status" value="1"/>
</dbReference>
<keyword evidence="12" id="KW-0411">Iron-sulfur</keyword>
<evidence type="ECO:0000256" key="3">
    <source>
        <dbReference type="ARBA" id="ARBA00022528"/>
    </source>
</evidence>
<dbReference type="PROSITE" id="PS51296">
    <property type="entry name" value="RIESKE"/>
    <property type="match status" value="1"/>
</dbReference>
<dbReference type="AlphaFoldDB" id="A0AAD3CJU4"/>
<evidence type="ECO:0000256" key="7">
    <source>
        <dbReference type="ARBA" id="ARBA00022723"/>
    </source>
</evidence>
<evidence type="ECO:0000256" key="5">
    <source>
        <dbReference type="ARBA" id="ARBA00022692"/>
    </source>
</evidence>
<dbReference type="SUPFAM" id="SSF55961">
    <property type="entry name" value="Bet v1-like"/>
    <property type="match status" value="1"/>
</dbReference>
<dbReference type="SUPFAM" id="SSF50022">
    <property type="entry name" value="ISP domain"/>
    <property type="match status" value="1"/>
</dbReference>
<keyword evidence="5" id="KW-0812">Transmembrane</keyword>
<keyword evidence="8" id="KW-0809">Transit peptide</keyword>
<keyword evidence="10" id="KW-0560">Oxidoreductase</keyword>
<proteinExistence type="predicted"/>
<keyword evidence="11" id="KW-0408">Iron</keyword>
<dbReference type="InterPro" id="IPR017941">
    <property type="entry name" value="Rieske_2Fe-2S"/>
</dbReference>
<keyword evidence="9" id="KW-1133">Transmembrane helix</keyword>
<comment type="subcellular location">
    <subcellularLocation>
        <location evidence="2">Membrane</location>
    </subcellularLocation>
    <subcellularLocation>
        <location evidence="1">Plastid</location>
        <location evidence="1">Chloroplast</location>
    </subcellularLocation>
</comment>
<protein>
    <recommendedName>
        <fullName evidence="14">Rieske domain-containing protein</fullName>
    </recommendedName>
</protein>
<dbReference type="GO" id="GO:0009507">
    <property type="term" value="C:chloroplast"/>
    <property type="evidence" value="ECO:0007669"/>
    <property type="project" value="UniProtKB-SubCell"/>
</dbReference>
<evidence type="ECO:0000256" key="10">
    <source>
        <dbReference type="ARBA" id="ARBA00023002"/>
    </source>
</evidence>
<keyword evidence="13" id="KW-0472">Membrane</keyword>
<dbReference type="PANTHER" id="PTHR21266:SF32">
    <property type="entry name" value="CHOLESTEROL 7-DESATURASE NVD"/>
    <property type="match status" value="1"/>
</dbReference>
<keyword evidence="7" id="KW-0479">Metal-binding</keyword>
<dbReference type="GO" id="GO:0046872">
    <property type="term" value="F:metal ion binding"/>
    <property type="evidence" value="ECO:0007669"/>
    <property type="project" value="UniProtKB-KW"/>
</dbReference>
<name>A0AAD3CJU4_9STRA</name>
<feature type="domain" description="Rieske" evidence="14">
    <location>
        <begin position="60"/>
        <end position="174"/>
    </location>
</feature>
<reference evidence="15 16" key="1">
    <citation type="journal article" date="2021" name="Sci. Rep.">
        <title>The genome of the diatom Chaetoceros tenuissimus carries an ancient integrated fragment of an extant virus.</title>
        <authorList>
            <person name="Hongo Y."/>
            <person name="Kimura K."/>
            <person name="Takaki Y."/>
            <person name="Yoshida Y."/>
            <person name="Baba S."/>
            <person name="Kobayashi G."/>
            <person name="Nagasaki K."/>
            <person name="Hano T."/>
            <person name="Tomaru Y."/>
        </authorList>
    </citation>
    <scope>NUCLEOTIDE SEQUENCE [LARGE SCALE GENOMIC DNA]</scope>
    <source>
        <strain evidence="15 16">NIES-3715</strain>
    </source>
</reference>
<evidence type="ECO:0000313" key="15">
    <source>
        <dbReference type="EMBL" id="GFH46191.1"/>
    </source>
</evidence>
<evidence type="ECO:0000256" key="6">
    <source>
        <dbReference type="ARBA" id="ARBA00022714"/>
    </source>
</evidence>
<keyword evidence="6" id="KW-0001">2Fe-2S</keyword>
<keyword evidence="16" id="KW-1185">Reference proteome</keyword>
<evidence type="ECO:0000256" key="8">
    <source>
        <dbReference type="ARBA" id="ARBA00022946"/>
    </source>
</evidence>
<keyword evidence="3" id="KW-0150">Chloroplast</keyword>
<evidence type="ECO:0000256" key="4">
    <source>
        <dbReference type="ARBA" id="ARBA00022640"/>
    </source>
</evidence>
<dbReference type="PANTHER" id="PTHR21266">
    <property type="entry name" value="IRON-SULFUR DOMAIN CONTAINING PROTEIN"/>
    <property type="match status" value="1"/>
</dbReference>
<comment type="caution">
    <text evidence="15">The sequence shown here is derived from an EMBL/GenBank/DDBJ whole genome shotgun (WGS) entry which is preliminary data.</text>
</comment>
<dbReference type="Proteomes" id="UP001054902">
    <property type="component" value="Unassembled WGS sequence"/>
</dbReference>
<dbReference type="EMBL" id="BLLK01000022">
    <property type="protein sequence ID" value="GFH46191.1"/>
    <property type="molecule type" value="Genomic_DNA"/>
</dbReference>
<evidence type="ECO:0000256" key="2">
    <source>
        <dbReference type="ARBA" id="ARBA00004370"/>
    </source>
</evidence>
<keyword evidence="4" id="KW-0934">Plastid</keyword>
<evidence type="ECO:0000259" key="14">
    <source>
        <dbReference type="PROSITE" id="PS51296"/>
    </source>
</evidence>
<evidence type="ECO:0000256" key="1">
    <source>
        <dbReference type="ARBA" id="ARBA00004229"/>
    </source>
</evidence>